<proteinExistence type="predicted"/>
<dbReference type="PANTHER" id="PTHR20935">
    <property type="entry name" value="PHOSPHOGLYCERATE MUTASE-RELATED"/>
    <property type="match status" value="1"/>
</dbReference>
<dbReference type="InterPro" id="IPR051021">
    <property type="entry name" value="Mito_Ser/Thr_phosphatase"/>
</dbReference>
<sequence length="163" mass="18475">MVRNILLIRHAEAQFQSETNSDFDRKLSHNGENQAIMLGQYINQLPFTLNAVYTSPSKRTLQTVMHFIKPLEPKPRIMDAEELYEPTLNVLKAALARFDNQFENLAIVAHNPAMAGLFTHLCSEIRNYSPGTCAWLSIEADTWEEVTGGACELKDFYVPGMEI</sequence>
<evidence type="ECO:0000256" key="2">
    <source>
        <dbReference type="PIRSR" id="PIRSR613078-2"/>
    </source>
</evidence>
<evidence type="ECO:0000313" key="3">
    <source>
        <dbReference type="EMBL" id="SEW20064.1"/>
    </source>
</evidence>
<name>A0A1I0PZK8_9BACT</name>
<dbReference type="AlphaFoldDB" id="A0A1I0PZK8"/>
<dbReference type="InterPro" id="IPR029033">
    <property type="entry name" value="His_PPase_superfam"/>
</dbReference>
<feature type="binding site" evidence="2">
    <location>
        <position position="59"/>
    </location>
    <ligand>
        <name>substrate</name>
    </ligand>
</feature>
<dbReference type="SUPFAM" id="SSF53254">
    <property type="entry name" value="Phosphoglycerate mutase-like"/>
    <property type="match status" value="1"/>
</dbReference>
<dbReference type="PANTHER" id="PTHR20935:SF1">
    <property type="entry name" value="SLL1549 PROTEIN"/>
    <property type="match status" value="1"/>
</dbReference>
<keyword evidence="1" id="KW-0378">Hydrolase</keyword>
<organism evidence="3 4">
    <name type="scientific">Roseivirga pacifica</name>
    <dbReference type="NCBI Taxonomy" id="1267423"/>
    <lineage>
        <taxon>Bacteria</taxon>
        <taxon>Pseudomonadati</taxon>
        <taxon>Bacteroidota</taxon>
        <taxon>Cytophagia</taxon>
        <taxon>Cytophagales</taxon>
        <taxon>Roseivirgaceae</taxon>
        <taxon>Roseivirga</taxon>
    </lineage>
</organism>
<protein>
    <submittedName>
        <fullName evidence="3">Phosphohistidine phosphatase SixA</fullName>
    </submittedName>
</protein>
<dbReference type="GeneID" id="99986587"/>
<evidence type="ECO:0000313" key="4">
    <source>
        <dbReference type="Proteomes" id="UP000199437"/>
    </source>
</evidence>
<dbReference type="EMBL" id="FOIR01000002">
    <property type="protein sequence ID" value="SEW20064.1"/>
    <property type="molecule type" value="Genomic_DNA"/>
</dbReference>
<dbReference type="RefSeq" id="WP_090258322.1">
    <property type="nucleotide sequence ID" value="NZ_FOIR01000002.1"/>
</dbReference>
<dbReference type="Gene3D" id="3.40.50.1240">
    <property type="entry name" value="Phosphoglycerate mutase-like"/>
    <property type="match status" value="1"/>
</dbReference>
<dbReference type="InterPro" id="IPR013078">
    <property type="entry name" value="His_Pase_superF_clade-1"/>
</dbReference>
<gene>
    <name evidence="3" type="ORF">SAMN05216290_1868</name>
</gene>
<dbReference type="CDD" id="cd07040">
    <property type="entry name" value="HP"/>
    <property type="match status" value="1"/>
</dbReference>
<reference evidence="4" key="1">
    <citation type="submission" date="2016-10" db="EMBL/GenBank/DDBJ databases">
        <authorList>
            <person name="Varghese N."/>
            <person name="Submissions S."/>
        </authorList>
    </citation>
    <scope>NUCLEOTIDE SEQUENCE [LARGE SCALE GENOMIC DNA]</scope>
    <source>
        <strain evidence="4">CGMCC 1.12402</strain>
    </source>
</reference>
<dbReference type="GO" id="GO:0016787">
    <property type="term" value="F:hydrolase activity"/>
    <property type="evidence" value="ECO:0007669"/>
    <property type="project" value="UniProtKB-KW"/>
</dbReference>
<keyword evidence="4" id="KW-1185">Reference proteome</keyword>
<dbReference type="Pfam" id="PF00300">
    <property type="entry name" value="His_Phos_1"/>
    <property type="match status" value="1"/>
</dbReference>
<dbReference type="Proteomes" id="UP000199437">
    <property type="component" value="Unassembled WGS sequence"/>
</dbReference>
<evidence type="ECO:0000256" key="1">
    <source>
        <dbReference type="ARBA" id="ARBA00022801"/>
    </source>
</evidence>
<dbReference type="OrthoDB" id="9810154at2"/>
<accession>A0A1I0PZK8</accession>
<dbReference type="SMART" id="SM00855">
    <property type="entry name" value="PGAM"/>
    <property type="match status" value="1"/>
</dbReference>
<dbReference type="STRING" id="1267423.SAMN05216290_1868"/>